<evidence type="ECO:0000313" key="2">
    <source>
        <dbReference type="EMBL" id="KEF63160.1"/>
    </source>
</evidence>
<dbReference type="AlphaFoldDB" id="A0A072Q5F1"/>
<comment type="caution">
    <text evidence="2">The sequence shown here is derived from an EMBL/GenBank/DDBJ whole genome shotgun (WGS) entry which is preliminary data.</text>
</comment>
<dbReference type="RefSeq" id="XP_013265750.1">
    <property type="nucleotide sequence ID" value="XM_013410296.1"/>
</dbReference>
<dbReference type="VEuPathDB" id="FungiDB:A1O9_01136"/>
<dbReference type="STRING" id="1182545.A0A072Q5F1"/>
<dbReference type="Proteomes" id="UP000027920">
    <property type="component" value="Unassembled WGS sequence"/>
</dbReference>
<feature type="compositionally biased region" description="Polar residues" evidence="1">
    <location>
        <begin position="12"/>
        <end position="25"/>
    </location>
</feature>
<evidence type="ECO:0000256" key="1">
    <source>
        <dbReference type="SAM" id="MobiDB-lite"/>
    </source>
</evidence>
<proteinExistence type="predicted"/>
<dbReference type="HOGENOM" id="CLU_036113_1_0_1"/>
<keyword evidence="3" id="KW-1185">Reference proteome</keyword>
<dbReference type="GeneID" id="25276084"/>
<sequence length="445" mass="49785">MQSMRTDKNDMHNLTLTPSSGETPKVQTAGIDRLSTVGLSTTLREGRPCFASSGIELLKLSLERGLLTFSSYLIQLNDVQEIRESSPFLVAKFYSKYHLFMLGPSFAPSFRRAVQQTYMSSPGLLEGVYMAIFTAVEQPRLTLNEADEPDFTQGAVSLQQLRTANIAGVTDAVAVLVLGQTLAAFDLLTKCVNSSLILRYSLSSIQPWYQKLSEHSSFEVFTITSIFWDTIWSLLRRECPIIRFRSPRRLIVDRLAGLCTTLLPLLGDLSIAGHRLKHGEFSESDASLTTIKMIEQRILSWAVTEPEDLTESFSEEEVLGMKTQASMYKSAGLLIAHRLLNPIGTQDDVAQWHANNIMLDFLRYPELVGPDAQLRQVGFPILIAALELPDPMSEIWQSIPLLKVAPICLAKLKSLVEYVWTERRQGYSGYLLDLVDQGPDFVVIT</sequence>
<evidence type="ECO:0008006" key="4">
    <source>
        <dbReference type="Google" id="ProtNLM"/>
    </source>
</evidence>
<evidence type="ECO:0000313" key="3">
    <source>
        <dbReference type="Proteomes" id="UP000027920"/>
    </source>
</evidence>
<gene>
    <name evidence="2" type="ORF">A1O9_01136</name>
</gene>
<organism evidence="2 3">
    <name type="scientific">Exophiala aquamarina CBS 119918</name>
    <dbReference type="NCBI Taxonomy" id="1182545"/>
    <lineage>
        <taxon>Eukaryota</taxon>
        <taxon>Fungi</taxon>
        <taxon>Dikarya</taxon>
        <taxon>Ascomycota</taxon>
        <taxon>Pezizomycotina</taxon>
        <taxon>Eurotiomycetes</taxon>
        <taxon>Chaetothyriomycetidae</taxon>
        <taxon>Chaetothyriales</taxon>
        <taxon>Herpotrichiellaceae</taxon>
        <taxon>Exophiala</taxon>
    </lineage>
</organism>
<feature type="compositionally biased region" description="Basic and acidic residues" evidence="1">
    <location>
        <begin position="1"/>
        <end position="11"/>
    </location>
</feature>
<protein>
    <recommendedName>
        <fullName evidence="4">Fungal-specific transcription factor domain-containing protein</fullName>
    </recommendedName>
</protein>
<accession>A0A072Q5F1</accession>
<feature type="region of interest" description="Disordered" evidence="1">
    <location>
        <begin position="1"/>
        <end position="25"/>
    </location>
</feature>
<reference evidence="2 3" key="1">
    <citation type="submission" date="2013-03" db="EMBL/GenBank/DDBJ databases">
        <title>The Genome Sequence of Exophiala aquamarina CBS 119918.</title>
        <authorList>
            <consortium name="The Broad Institute Genomics Platform"/>
            <person name="Cuomo C."/>
            <person name="de Hoog S."/>
            <person name="Gorbushina A."/>
            <person name="Walker B."/>
            <person name="Young S.K."/>
            <person name="Zeng Q."/>
            <person name="Gargeya S."/>
            <person name="Fitzgerald M."/>
            <person name="Haas B."/>
            <person name="Abouelleil A."/>
            <person name="Allen A.W."/>
            <person name="Alvarado L."/>
            <person name="Arachchi H.M."/>
            <person name="Berlin A.M."/>
            <person name="Chapman S.B."/>
            <person name="Gainer-Dewar J."/>
            <person name="Goldberg J."/>
            <person name="Griggs A."/>
            <person name="Gujja S."/>
            <person name="Hansen M."/>
            <person name="Howarth C."/>
            <person name="Imamovic A."/>
            <person name="Ireland A."/>
            <person name="Larimer J."/>
            <person name="McCowan C."/>
            <person name="Murphy C."/>
            <person name="Pearson M."/>
            <person name="Poon T.W."/>
            <person name="Priest M."/>
            <person name="Roberts A."/>
            <person name="Saif S."/>
            <person name="Shea T."/>
            <person name="Sisk P."/>
            <person name="Sykes S."/>
            <person name="Wortman J."/>
            <person name="Nusbaum C."/>
            <person name="Birren B."/>
        </authorList>
    </citation>
    <scope>NUCLEOTIDE SEQUENCE [LARGE SCALE GENOMIC DNA]</scope>
    <source>
        <strain evidence="2 3">CBS 119918</strain>
    </source>
</reference>
<dbReference type="EMBL" id="AMGV01000001">
    <property type="protein sequence ID" value="KEF63160.1"/>
    <property type="molecule type" value="Genomic_DNA"/>
</dbReference>
<dbReference type="OrthoDB" id="4137815at2759"/>
<name>A0A072Q5F1_9EURO</name>